<accession>A0AAW0GFL0</accession>
<proteinExistence type="predicted"/>
<sequence>MAICCIEKQQQQIEVGICGIQMPVQESLTLITPDLHKRMEDTQAVRVVIFDIPVPITTFTGGQFCKPFLQTIRCHALLWFLGVQHGDISISSLMVNLISEDGILSDFDLATTVDNDTIDVHPSHGVDPTGTMVFMPLGLLQKDGQQGRIPRLYRHDLESFCWVFFWICYCYDNGKLWPRYPCMEWINVTPDVCRGLKCAILQKMSEVTATKSYIQYQSNLVELVAYWVQFRHDMGVMKARRKSENIAGSRSRRRRAVSKSSFEEPSDMEVLRIVLDMLPESKSRMVDIRWVDDVEGHDSN</sequence>
<dbReference type="PANTHER" id="PTHR38248">
    <property type="entry name" value="FUNK1 6"/>
    <property type="match status" value="1"/>
</dbReference>
<gene>
    <name evidence="2" type="ORF">QCA50_009024</name>
</gene>
<feature type="domain" description="Fungal-type protein kinase" evidence="1">
    <location>
        <begin position="32"/>
        <end position="168"/>
    </location>
</feature>
<name>A0AAW0GFL0_9APHY</name>
<dbReference type="InterPro" id="IPR040976">
    <property type="entry name" value="Pkinase_fungal"/>
</dbReference>
<dbReference type="Pfam" id="PF17667">
    <property type="entry name" value="Pkinase_fungal"/>
    <property type="match status" value="1"/>
</dbReference>
<protein>
    <recommendedName>
        <fullName evidence="1">Fungal-type protein kinase domain-containing protein</fullName>
    </recommendedName>
</protein>
<dbReference type="SUPFAM" id="SSF56112">
    <property type="entry name" value="Protein kinase-like (PK-like)"/>
    <property type="match status" value="1"/>
</dbReference>
<dbReference type="EMBL" id="JASBNA010000012">
    <property type="protein sequence ID" value="KAK7687805.1"/>
    <property type="molecule type" value="Genomic_DNA"/>
</dbReference>
<evidence type="ECO:0000259" key="1">
    <source>
        <dbReference type="Pfam" id="PF17667"/>
    </source>
</evidence>
<dbReference type="Gene3D" id="1.10.510.10">
    <property type="entry name" value="Transferase(Phosphotransferase) domain 1"/>
    <property type="match status" value="1"/>
</dbReference>
<evidence type="ECO:0000313" key="2">
    <source>
        <dbReference type="EMBL" id="KAK7687805.1"/>
    </source>
</evidence>
<reference evidence="2 3" key="1">
    <citation type="submission" date="2022-09" db="EMBL/GenBank/DDBJ databases">
        <authorList>
            <person name="Palmer J.M."/>
        </authorList>
    </citation>
    <scope>NUCLEOTIDE SEQUENCE [LARGE SCALE GENOMIC DNA]</scope>
    <source>
        <strain evidence="2 3">DSM 7382</strain>
    </source>
</reference>
<keyword evidence="3" id="KW-1185">Reference proteome</keyword>
<dbReference type="PANTHER" id="PTHR38248:SF2">
    <property type="entry name" value="FUNK1 11"/>
    <property type="match status" value="1"/>
</dbReference>
<dbReference type="AlphaFoldDB" id="A0AAW0GFL0"/>
<comment type="caution">
    <text evidence="2">The sequence shown here is derived from an EMBL/GenBank/DDBJ whole genome shotgun (WGS) entry which is preliminary data.</text>
</comment>
<evidence type="ECO:0000313" key="3">
    <source>
        <dbReference type="Proteomes" id="UP001385951"/>
    </source>
</evidence>
<dbReference type="InterPro" id="IPR011009">
    <property type="entry name" value="Kinase-like_dom_sf"/>
</dbReference>
<organism evidence="2 3">
    <name type="scientific">Cerrena zonata</name>
    <dbReference type="NCBI Taxonomy" id="2478898"/>
    <lineage>
        <taxon>Eukaryota</taxon>
        <taxon>Fungi</taxon>
        <taxon>Dikarya</taxon>
        <taxon>Basidiomycota</taxon>
        <taxon>Agaricomycotina</taxon>
        <taxon>Agaricomycetes</taxon>
        <taxon>Polyporales</taxon>
        <taxon>Cerrenaceae</taxon>
        <taxon>Cerrena</taxon>
    </lineage>
</organism>
<dbReference type="Proteomes" id="UP001385951">
    <property type="component" value="Unassembled WGS sequence"/>
</dbReference>